<evidence type="ECO:0000313" key="13">
    <source>
        <dbReference type="EMBL" id="KJA23362.1"/>
    </source>
</evidence>
<keyword evidence="8 12" id="KW-0482">Metalloprotease</keyword>
<keyword evidence="7 11" id="KW-0862">Zinc</keyword>
<dbReference type="InterPro" id="IPR027268">
    <property type="entry name" value="Peptidase_M4/M1_CTD_sf"/>
</dbReference>
<comment type="similarity">
    <text evidence="2 12">Belongs to the peptidase M36 family.</text>
</comment>
<dbReference type="Gene3D" id="3.10.170.10">
    <property type="match status" value="1"/>
</dbReference>
<gene>
    <name evidence="13" type="ORF">HYPSUDRAFT_54349</name>
</gene>
<reference evidence="14" key="1">
    <citation type="submission" date="2014-04" db="EMBL/GenBank/DDBJ databases">
        <title>Evolutionary Origins and Diversification of the Mycorrhizal Mutualists.</title>
        <authorList>
            <consortium name="DOE Joint Genome Institute"/>
            <consortium name="Mycorrhizal Genomics Consortium"/>
            <person name="Kohler A."/>
            <person name="Kuo A."/>
            <person name="Nagy L.G."/>
            <person name="Floudas D."/>
            <person name="Copeland A."/>
            <person name="Barry K.W."/>
            <person name="Cichocki N."/>
            <person name="Veneault-Fourrey C."/>
            <person name="LaButti K."/>
            <person name="Lindquist E.A."/>
            <person name="Lipzen A."/>
            <person name="Lundell T."/>
            <person name="Morin E."/>
            <person name="Murat C."/>
            <person name="Riley R."/>
            <person name="Ohm R."/>
            <person name="Sun H."/>
            <person name="Tunlid A."/>
            <person name="Henrissat B."/>
            <person name="Grigoriev I.V."/>
            <person name="Hibbett D.S."/>
            <person name="Martin F."/>
        </authorList>
    </citation>
    <scope>NUCLEOTIDE SEQUENCE [LARGE SCALE GENOMIC DNA]</scope>
    <source>
        <strain evidence="14">FD-334 SS-4</strain>
    </source>
</reference>
<dbReference type="InterPro" id="IPR050371">
    <property type="entry name" value="Fungal_virulence_M36"/>
</dbReference>
<comment type="subcellular location">
    <subcellularLocation>
        <location evidence="1 12">Secreted</location>
    </subcellularLocation>
</comment>
<evidence type="ECO:0000256" key="1">
    <source>
        <dbReference type="ARBA" id="ARBA00004613"/>
    </source>
</evidence>
<feature type="binding site" evidence="11">
    <location>
        <position position="296"/>
    </location>
    <ligand>
        <name>Zn(2+)</name>
        <dbReference type="ChEBI" id="CHEBI:29105"/>
        <note>catalytic</note>
    </ligand>
</feature>
<feature type="binding site" evidence="11">
    <location>
        <position position="321"/>
    </location>
    <ligand>
        <name>Zn(2+)</name>
        <dbReference type="ChEBI" id="CHEBI:29105"/>
        <note>catalytic</note>
    </ligand>
</feature>
<dbReference type="PRINTS" id="PR00999">
    <property type="entry name" value="FUNGALYSIN"/>
</dbReference>
<evidence type="ECO:0000256" key="4">
    <source>
        <dbReference type="ARBA" id="ARBA00022670"/>
    </source>
</evidence>
<protein>
    <recommendedName>
        <fullName evidence="12">Extracellular metalloproteinase</fullName>
        <ecNumber evidence="12">3.4.24.-</ecNumber>
    </recommendedName>
    <alternativeName>
        <fullName evidence="12">Fungalysin</fullName>
    </alternativeName>
</protein>
<comment type="cofactor">
    <cofactor evidence="11">
        <name>Zn(2+)</name>
        <dbReference type="ChEBI" id="CHEBI:29105"/>
    </cofactor>
    <text evidence="11">Binds 1 zinc ion per subunit.</text>
</comment>
<dbReference type="Proteomes" id="UP000054270">
    <property type="component" value="Unassembled WGS sequence"/>
</dbReference>
<dbReference type="Pfam" id="PF02128">
    <property type="entry name" value="Peptidase_M36"/>
    <property type="match status" value="1"/>
</dbReference>
<evidence type="ECO:0000256" key="9">
    <source>
        <dbReference type="ARBA" id="ARBA00023145"/>
    </source>
</evidence>
<keyword evidence="4 12" id="KW-0645">Protease</keyword>
<proteinExistence type="inferred from homology"/>
<dbReference type="EC" id="3.4.24.-" evidence="12"/>
<accession>A0A0D2L834</accession>
<dbReference type="EMBL" id="KN817543">
    <property type="protein sequence ID" value="KJA23362.1"/>
    <property type="molecule type" value="Genomic_DNA"/>
</dbReference>
<dbReference type="OrthoDB" id="3227768at2759"/>
<evidence type="ECO:0000256" key="8">
    <source>
        <dbReference type="ARBA" id="ARBA00023049"/>
    </source>
</evidence>
<evidence type="ECO:0000256" key="12">
    <source>
        <dbReference type="RuleBase" id="RU364017"/>
    </source>
</evidence>
<evidence type="ECO:0000256" key="7">
    <source>
        <dbReference type="ARBA" id="ARBA00022833"/>
    </source>
</evidence>
<dbReference type="OMA" id="WTEHDSA"/>
<dbReference type="GO" id="GO:0005615">
    <property type="term" value="C:extracellular space"/>
    <property type="evidence" value="ECO:0007669"/>
    <property type="project" value="InterPro"/>
</dbReference>
<evidence type="ECO:0000256" key="3">
    <source>
        <dbReference type="ARBA" id="ARBA00022525"/>
    </source>
</evidence>
<dbReference type="PANTHER" id="PTHR33478">
    <property type="entry name" value="EXTRACELLULAR METALLOPROTEINASE MEP"/>
    <property type="match status" value="1"/>
</dbReference>
<organism evidence="13 14">
    <name type="scientific">Hypholoma sublateritium (strain FD-334 SS-4)</name>
    <dbReference type="NCBI Taxonomy" id="945553"/>
    <lineage>
        <taxon>Eukaryota</taxon>
        <taxon>Fungi</taxon>
        <taxon>Dikarya</taxon>
        <taxon>Basidiomycota</taxon>
        <taxon>Agaricomycotina</taxon>
        <taxon>Agaricomycetes</taxon>
        <taxon>Agaricomycetidae</taxon>
        <taxon>Agaricales</taxon>
        <taxon>Agaricineae</taxon>
        <taxon>Strophariaceae</taxon>
        <taxon>Hypholoma</taxon>
    </lineage>
</organism>
<dbReference type="SUPFAM" id="SSF55486">
    <property type="entry name" value="Metalloproteases ('zincins'), catalytic domain"/>
    <property type="match status" value="1"/>
</dbReference>
<evidence type="ECO:0000256" key="5">
    <source>
        <dbReference type="ARBA" id="ARBA00022723"/>
    </source>
</evidence>
<feature type="binding site" evidence="11">
    <location>
        <position position="292"/>
    </location>
    <ligand>
        <name>Zn(2+)</name>
        <dbReference type="ChEBI" id="CHEBI:29105"/>
        <note>catalytic</note>
    </ligand>
</feature>
<keyword evidence="14" id="KW-1185">Reference proteome</keyword>
<keyword evidence="5 11" id="KW-0479">Metal-binding</keyword>
<dbReference type="GO" id="GO:0008270">
    <property type="term" value="F:zinc ion binding"/>
    <property type="evidence" value="ECO:0007669"/>
    <property type="project" value="InterPro"/>
</dbReference>
<evidence type="ECO:0000256" key="6">
    <source>
        <dbReference type="ARBA" id="ARBA00022801"/>
    </source>
</evidence>
<feature type="active site" evidence="10">
    <location>
        <position position="293"/>
    </location>
</feature>
<evidence type="ECO:0000256" key="11">
    <source>
        <dbReference type="PIRSR" id="PIRSR601842-2"/>
    </source>
</evidence>
<keyword evidence="9 12" id="KW-0865">Zymogen</keyword>
<dbReference type="GO" id="GO:0006508">
    <property type="term" value="P:proteolysis"/>
    <property type="evidence" value="ECO:0007669"/>
    <property type="project" value="UniProtKB-KW"/>
</dbReference>
<dbReference type="InterPro" id="IPR001842">
    <property type="entry name" value="Peptidase_M36"/>
</dbReference>
<sequence>MHNGIPFANAVANVAFSKDNKVVTFGSAFVTPKSLASTTPSILVQSAISIAENALAGSFNGHPPTIEFFATPSGAAVLTHVIQIENEASGAWFEAFVDAHAGTLVSVTNFIAQASYLVLPMQEEILTQGFQVLTDPEDLTSSPLGWHSTGTINTTVTSGNNAVSFKGAQTATTTESADGLAFIFEQDPTLDPTVQINIDSARTNAFYVVNTMHDLTYKYGFTEASFNFQSNNFGKGGVGNDQVTISVQDAGGTNNANFATPADGQSGRTRMFLWTFTTPERDGALENDIVTHEMTHGVTNRMTGGGTGRCLQTTEAGGMGEGWSDTMVIWNEQDSAATPDFVLGKYVTNNPAGIRTHPYSANATTNPLLYSDLQTRTEVHAIGEVWANMLFNVYDNLVDLNGFSANARTDPTTSEGNVIFLHLFIDLLAIQPCNPTFLNARDAWLQADVNHFGGANACALWDAFASRGLGLGVGAANHTNSFLLPPACPPS</sequence>
<keyword evidence="3 12" id="KW-0964">Secreted</keyword>
<keyword evidence="6 12" id="KW-0378">Hydrolase</keyword>
<dbReference type="CDD" id="cd09596">
    <property type="entry name" value="M36"/>
    <property type="match status" value="1"/>
</dbReference>
<dbReference type="PANTHER" id="PTHR33478:SF1">
    <property type="entry name" value="EXTRACELLULAR METALLOPROTEINASE MEP"/>
    <property type="match status" value="1"/>
</dbReference>
<evidence type="ECO:0000313" key="14">
    <source>
        <dbReference type="Proteomes" id="UP000054270"/>
    </source>
</evidence>
<name>A0A0D2L834_HYPSF</name>
<evidence type="ECO:0000256" key="10">
    <source>
        <dbReference type="PIRSR" id="PIRSR601842-1"/>
    </source>
</evidence>
<evidence type="ECO:0000256" key="2">
    <source>
        <dbReference type="ARBA" id="ARBA00006006"/>
    </source>
</evidence>
<dbReference type="AlphaFoldDB" id="A0A0D2L834"/>
<dbReference type="Gene3D" id="1.10.390.10">
    <property type="entry name" value="Neutral Protease Domain 2"/>
    <property type="match status" value="1"/>
</dbReference>
<dbReference type="GO" id="GO:0004222">
    <property type="term" value="F:metalloendopeptidase activity"/>
    <property type="evidence" value="ECO:0007669"/>
    <property type="project" value="InterPro"/>
</dbReference>